<evidence type="ECO:0000256" key="1">
    <source>
        <dbReference type="SAM" id="MobiDB-lite"/>
    </source>
</evidence>
<feature type="region of interest" description="Disordered" evidence="1">
    <location>
        <begin position="1"/>
        <end position="42"/>
    </location>
</feature>
<feature type="region of interest" description="Disordered" evidence="1">
    <location>
        <begin position="249"/>
        <end position="403"/>
    </location>
</feature>
<organism evidence="2 3">
    <name type="scientific">Lophium mytilinum</name>
    <dbReference type="NCBI Taxonomy" id="390894"/>
    <lineage>
        <taxon>Eukaryota</taxon>
        <taxon>Fungi</taxon>
        <taxon>Dikarya</taxon>
        <taxon>Ascomycota</taxon>
        <taxon>Pezizomycotina</taxon>
        <taxon>Dothideomycetes</taxon>
        <taxon>Pleosporomycetidae</taxon>
        <taxon>Mytilinidiales</taxon>
        <taxon>Mytilinidiaceae</taxon>
        <taxon>Lophium</taxon>
    </lineage>
</organism>
<feature type="compositionally biased region" description="Gly residues" evidence="1">
    <location>
        <begin position="286"/>
        <end position="295"/>
    </location>
</feature>
<feature type="compositionally biased region" description="Low complexity" evidence="1">
    <location>
        <begin position="315"/>
        <end position="348"/>
    </location>
</feature>
<protein>
    <submittedName>
        <fullName evidence="2">Uncharacterized protein</fullName>
    </submittedName>
</protein>
<feature type="compositionally biased region" description="Low complexity" evidence="1">
    <location>
        <begin position="30"/>
        <end position="39"/>
    </location>
</feature>
<sequence>MGKPRKLIPGRDYPAREQQSRRSLNAPLTRGPRPGQQFGMRGGMRGGPMGFGGPNPVTVPGVFNNDDEAFENITFGGGPGLPAGLDVPIRFNTRGGTGQGFGGRGGGGMGGAVPIRGGFGGMGGMGQGSGGAVPVQGGFGMGGRGGMGRGGFRGGSGGGYDSVRRATIAGLGLGGFRGGFGGRGGLAGGGRGGGVGMGGGFGAFPAGFGGFEAPAAGGGTFGGVGGRGGFGGGGRGGAFGANNFATQAPTQWDGTIGDDNGDPLGWMNDNFTQGNQNAGSQNAGSQHGGDGGAGPGDPLAGWGNDNVMGDGGSRAGSQRARSRSESQSASRASQSGTSRQSSAGSRASTNANQGQWQSAASNNRTASRSATANTTRGSSRAPNAASGSDSRIPPPGTVVTGPIILRDSSGNALHALFLTLKNPAPKMGDMAEAARKKGKEKRSKIRDTTAAEIALNAMIQKKTLREVSDGPRGAIYVIEKDQHEVYGALAELRTWRGGRWELLGVGTDKNAGRLFMLKVPI</sequence>
<evidence type="ECO:0000313" key="3">
    <source>
        <dbReference type="Proteomes" id="UP000799750"/>
    </source>
</evidence>
<feature type="compositionally biased region" description="Low complexity" evidence="1">
    <location>
        <begin position="358"/>
        <end position="381"/>
    </location>
</feature>
<reference evidence="2" key="1">
    <citation type="journal article" date="2020" name="Stud. Mycol.">
        <title>101 Dothideomycetes genomes: a test case for predicting lifestyles and emergence of pathogens.</title>
        <authorList>
            <person name="Haridas S."/>
            <person name="Albert R."/>
            <person name="Binder M."/>
            <person name="Bloem J."/>
            <person name="Labutti K."/>
            <person name="Salamov A."/>
            <person name="Andreopoulos B."/>
            <person name="Baker S."/>
            <person name="Barry K."/>
            <person name="Bills G."/>
            <person name="Bluhm B."/>
            <person name="Cannon C."/>
            <person name="Castanera R."/>
            <person name="Culley D."/>
            <person name="Daum C."/>
            <person name="Ezra D."/>
            <person name="Gonzalez J."/>
            <person name="Henrissat B."/>
            <person name="Kuo A."/>
            <person name="Liang C."/>
            <person name="Lipzen A."/>
            <person name="Lutzoni F."/>
            <person name="Magnuson J."/>
            <person name="Mondo S."/>
            <person name="Nolan M."/>
            <person name="Ohm R."/>
            <person name="Pangilinan J."/>
            <person name="Park H.-J."/>
            <person name="Ramirez L."/>
            <person name="Alfaro M."/>
            <person name="Sun H."/>
            <person name="Tritt A."/>
            <person name="Yoshinaga Y."/>
            <person name="Zwiers L.-H."/>
            <person name="Turgeon B."/>
            <person name="Goodwin S."/>
            <person name="Spatafora J."/>
            <person name="Crous P."/>
            <person name="Grigoriev I."/>
        </authorList>
    </citation>
    <scope>NUCLEOTIDE SEQUENCE</scope>
    <source>
        <strain evidence="2">CBS 269.34</strain>
    </source>
</reference>
<evidence type="ECO:0000313" key="2">
    <source>
        <dbReference type="EMBL" id="KAF2490250.1"/>
    </source>
</evidence>
<name>A0A6A6QE06_9PEZI</name>
<feature type="compositionally biased region" description="Polar residues" evidence="1">
    <location>
        <begin position="269"/>
        <end position="285"/>
    </location>
</feature>
<keyword evidence="3" id="KW-1185">Reference proteome</keyword>
<dbReference type="Proteomes" id="UP000799750">
    <property type="component" value="Unassembled WGS sequence"/>
</dbReference>
<gene>
    <name evidence="2" type="ORF">BU16DRAFT_147429</name>
</gene>
<dbReference type="OrthoDB" id="3946235at2759"/>
<proteinExistence type="predicted"/>
<accession>A0A6A6QE06</accession>
<dbReference type="AlphaFoldDB" id="A0A6A6QE06"/>
<dbReference type="EMBL" id="MU004197">
    <property type="protein sequence ID" value="KAF2490250.1"/>
    <property type="molecule type" value="Genomic_DNA"/>
</dbReference>